<dbReference type="SMART" id="SM00477">
    <property type="entry name" value="NUC"/>
    <property type="match status" value="1"/>
</dbReference>
<keyword evidence="6" id="KW-0255">Endonuclease</keyword>
<dbReference type="GO" id="GO:0016787">
    <property type="term" value="F:hydrolase activity"/>
    <property type="evidence" value="ECO:0007669"/>
    <property type="project" value="InterPro"/>
</dbReference>
<dbReference type="PANTHER" id="PTHR13966">
    <property type="entry name" value="ENDONUCLEASE RELATED"/>
    <property type="match status" value="1"/>
</dbReference>
<evidence type="ECO:0000313" key="7">
    <source>
        <dbReference type="Proteomes" id="UP000244168"/>
    </source>
</evidence>
<dbReference type="InterPro" id="IPR020821">
    <property type="entry name" value="ENPP1-3/EXOG-like_nuc-like"/>
</dbReference>
<feature type="signal peptide" evidence="3">
    <location>
        <begin position="1"/>
        <end position="17"/>
    </location>
</feature>
<dbReference type="InterPro" id="IPR044925">
    <property type="entry name" value="His-Me_finger_sf"/>
</dbReference>
<dbReference type="RefSeq" id="WP_107827900.1">
    <property type="nucleotide sequence ID" value="NZ_CP160205.1"/>
</dbReference>
<dbReference type="Proteomes" id="UP000244168">
    <property type="component" value="Unassembled WGS sequence"/>
</dbReference>
<sequence length="457" mass="47750">MKLKQLFALVVVPAVLASCTKQSLPTQEPLAAVAPVAAKLQTATITQTVNETFETGTKGAYAAANVTLATGTWNMDDALIGNSTSDRKDGSQSVRIRNTGTLTMGFDVTSGASTVTIKHAVYGTDGSSTWQLWASSNGGSYTQTGSTITSSSTTLATASFTVNLTGTLRFQLRKITGGANRINIDDFVINSADSGTGGGGGTGGSTGDNSNLLMGNPSGATTSAVTSPDNYLMDQTYYVESYNRDQGKPNWVSWYLGNTSLGSTARQDDFRPDPTLPSGWFSVAASGYSGSGFDRGHNCPSADRTSTVAANQATFLMTNMMPQAPNNNEQTWGNLENYERTLVNAGNELYVICGSYGVGGTGSNGFATSVDGGHVTVPSNTWKVIVVLPNGNSDLSRVSTTTRVIAVNMPNNNTINSDWTNYITTVDAIESATGYDLLSAVSTSVQSVIEARADGGI</sequence>
<dbReference type="SMART" id="SM00892">
    <property type="entry name" value="Endonuclease_NS"/>
    <property type="match status" value="1"/>
</dbReference>
<dbReference type="InterPro" id="IPR044929">
    <property type="entry name" value="DNA/RNA_non-sp_Endonuclease_sf"/>
</dbReference>
<comment type="caution">
    <text evidence="6">The sequence shown here is derived from an EMBL/GenBank/DDBJ whole genome shotgun (WGS) entry which is preliminary data.</text>
</comment>
<feature type="chain" id="PRO_5015511817" evidence="3">
    <location>
        <begin position="18"/>
        <end position="457"/>
    </location>
</feature>
<dbReference type="InterPro" id="IPR001604">
    <property type="entry name" value="Endo_G_ENPP1-like_dom"/>
</dbReference>
<dbReference type="InterPro" id="IPR040255">
    <property type="entry name" value="Non-specific_endonuclease"/>
</dbReference>
<gene>
    <name evidence="6" type="ORF">C8P68_102831</name>
</gene>
<evidence type="ECO:0000259" key="4">
    <source>
        <dbReference type="SMART" id="SM00477"/>
    </source>
</evidence>
<dbReference type="Pfam" id="PF01223">
    <property type="entry name" value="Endonuclease_NS"/>
    <property type="match status" value="1"/>
</dbReference>
<feature type="active site" description="Proton acceptor" evidence="1">
    <location>
        <position position="297"/>
    </location>
</feature>
<keyword evidence="6" id="KW-0540">Nuclease</keyword>
<dbReference type="PROSITE" id="PS51257">
    <property type="entry name" value="PROKAR_LIPOPROTEIN"/>
    <property type="match status" value="1"/>
</dbReference>
<feature type="domain" description="DNA/RNA non-specific endonuclease/pyrophosphatase/phosphodiesterase" evidence="5">
    <location>
        <begin position="234"/>
        <end position="444"/>
    </location>
</feature>
<dbReference type="AlphaFoldDB" id="A0A2T5JE02"/>
<dbReference type="GO" id="GO:0004519">
    <property type="term" value="F:endonuclease activity"/>
    <property type="evidence" value="ECO:0007669"/>
    <property type="project" value="UniProtKB-KW"/>
</dbReference>
<evidence type="ECO:0000256" key="1">
    <source>
        <dbReference type="PIRSR" id="PIRSR640255-1"/>
    </source>
</evidence>
<keyword evidence="6" id="KW-0378">Hydrolase</keyword>
<dbReference type="GO" id="GO:0046872">
    <property type="term" value="F:metal ion binding"/>
    <property type="evidence" value="ECO:0007669"/>
    <property type="project" value="UniProtKB-KW"/>
</dbReference>
<keyword evidence="2" id="KW-0479">Metal-binding</keyword>
<protein>
    <submittedName>
        <fullName evidence="6">Endonuclease G</fullName>
    </submittedName>
</protein>
<proteinExistence type="predicted"/>
<keyword evidence="3" id="KW-0732">Signal</keyword>
<feature type="domain" description="ENPP1-3/EXOG-like endonuclease/phosphodiesterase" evidence="4">
    <location>
        <begin position="235"/>
        <end position="444"/>
    </location>
</feature>
<feature type="binding site" evidence="2">
    <location>
        <position position="328"/>
    </location>
    <ligand>
        <name>Mg(2+)</name>
        <dbReference type="ChEBI" id="CHEBI:18420"/>
        <note>catalytic</note>
    </ligand>
</feature>
<dbReference type="SUPFAM" id="SSF54060">
    <property type="entry name" value="His-Me finger endonucleases"/>
    <property type="match status" value="1"/>
</dbReference>
<dbReference type="EMBL" id="QAOQ01000002">
    <property type="protein sequence ID" value="PTR00001.1"/>
    <property type="molecule type" value="Genomic_DNA"/>
</dbReference>
<dbReference type="PANTHER" id="PTHR13966:SF5">
    <property type="entry name" value="ENDONUCLEASE G, MITOCHONDRIAL"/>
    <property type="match status" value="1"/>
</dbReference>
<evidence type="ECO:0000259" key="5">
    <source>
        <dbReference type="SMART" id="SM00892"/>
    </source>
</evidence>
<accession>A0A2T5JE02</accession>
<dbReference type="OrthoDB" id="9811262at2"/>
<dbReference type="GO" id="GO:0003676">
    <property type="term" value="F:nucleic acid binding"/>
    <property type="evidence" value="ECO:0007669"/>
    <property type="project" value="InterPro"/>
</dbReference>
<reference evidence="6 7" key="1">
    <citation type="submission" date="2018-04" db="EMBL/GenBank/DDBJ databases">
        <title>Genomic Encyclopedia of Archaeal and Bacterial Type Strains, Phase II (KMG-II): from individual species to whole genera.</title>
        <authorList>
            <person name="Goeker M."/>
        </authorList>
    </citation>
    <scope>NUCLEOTIDE SEQUENCE [LARGE SCALE GENOMIC DNA]</scope>
    <source>
        <strain evidence="6 7">DSM 26809</strain>
    </source>
</reference>
<dbReference type="CDD" id="cd00091">
    <property type="entry name" value="NUC"/>
    <property type="match status" value="1"/>
</dbReference>
<evidence type="ECO:0000256" key="3">
    <source>
        <dbReference type="SAM" id="SignalP"/>
    </source>
</evidence>
<name>A0A2T5JE02_9SPHI</name>
<dbReference type="Gene3D" id="3.40.570.10">
    <property type="entry name" value="Extracellular Endonuclease, subunit A"/>
    <property type="match status" value="1"/>
</dbReference>
<evidence type="ECO:0000256" key="2">
    <source>
        <dbReference type="PIRSR" id="PIRSR640255-2"/>
    </source>
</evidence>
<evidence type="ECO:0000313" key="6">
    <source>
        <dbReference type="EMBL" id="PTR00001.1"/>
    </source>
</evidence>
<keyword evidence="7" id="KW-1185">Reference proteome</keyword>
<organism evidence="6 7">
    <name type="scientific">Mucilaginibacter yixingensis</name>
    <dbReference type="NCBI Taxonomy" id="1295612"/>
    <lineage>
        <taxon>Bacteria</taxon>
        <taxon>Pseudomonadati</taxon>
        <taxon>Bacteroidota</taxon>
        <taxon>Sphingobacteriia</taxon>
        <taxon>Sphingobacteriales</taxon>
        <taxon>Sphingobacteriaceae</taxon>
        <taxon>Mucilaginibacter</taxon>
    </lineage>
</organism>